<keyword evidence="8" id="KW-1185">Reference proteome</keyword>
<comment type="caution">
    <text evidence="7">The sequence shown here is derived from an EMBL/GenBank/DDBJ whole genome shotgun (WGS) entry which is preliminary data.</text>
</comment>
<evidence type="ECO:0000313" key="8">
    <source>
        <dbReference type="Proteomes" id="UP000278632"/>
    </source>
</evidence>
<dbReference type="Gene3D" id="1.10.10.10">
    <property type="entry name" value="Winged helix-like DNA-binding domain superfamily/Winged helix DNA-binding domain"/>
    <property type="match status" value="1"/>
</dbReference>
<dbReference type="CDD" id="cd06171">
    <property type="entry name" value="Sigma70_r4"/>
    <property type="match status" value="1"/>
</dbReference>
<feature type="domain" description="RNA polymerase sigma factor 70 region 4 type 2" evidence="6">
    <location>
        <begin position="122"/>
        <end position="171"/>
    </location>
</feature>
<proteinExistence type="inferred from homology"/>
<dbReference type="GO" id="GO:0006352">
    <property type="term" value="P:DNA-templated transcription initiation"/>
    <property type="evidence" value="ECO:0007669"/>
    <property type="project" value="InterPro"/>
</dbReference>
<dbReference type="Proteomes" id="UP000278632">
    <property type="component" value="Unassembled WGS sequence"/>
</dbReference>
<protein>
    <submittedName>
        <fullName evidence="7">RNA polymerase subunit sigma-24</fullName>
    </submittedName>
</protein>
<evidence type="ECO:0000259" key="5">
    <source>
        <dbReference type="Pfam" id="PF04542"/>
    </source>
</evidence>
<reference evidence="8" key="1">
    <citation type="submission" date="2018-05" db="EMBL/GenBank/DDBJ databases">
        <title>Genome Sequencing of selected type strains of the family Eggerthellaceae.</title>
        <authorList>
            <person name="Danylec N."/>
            <person name="Stoll D.A."/>
            <person name="Doetsch A."/>
            <person name="Huch M."/>
        </authorList>
    </citation>
    <scope>NUCLEOTIDE SEQUENCE [LARGE SCALE GENOMIC DNA]</scope>
    <source>
        <strain evidence="8">DSM 16106</strain>
    </source>
</reference>
<evidence type="ECO:0000313" key="7">
    <source>
        <dbReference type="EMBL" id="RNL46889.1"/>
    </source>
</evidence>
<dbReference type="Gene3D" id="1.10.1740.10">
    <property type="match status" value="1"/>
</dbReference>
<dbReference type="GO" id="GO:0003677">
    <property type="term" value="F:DNA binding"/>
    <property type="evidence" value="ECO:0007669"/>
    <property type="project" value="InterPro"/>
</dbReference>
<keyword evidence="2" id="KW-0805">Transcription regulation</keyword>
<dbReference type="PANTHER" id="PTHR43133:SF60">
    <property type="entry name" value="RNA POLYMERASE SIGMA FACTOR SIGV"/>
    <property type="match status" value="1"/>
</dbReference>
<evidence type="ECO:0000256" key="1">
    <source>
        <dbReference type="ARBA" id="ARBA00010641"/>
    </source>
</evidence>
<sequence>MHRIPSRHNPCSCRVRFREEAALTNELDIAAVFHRHAKTVYRLCYSYLGSSADAEDATQTVFLKLLDKPRTFNDDEHEKAWLIVCAQNHCRDLLKSAARKRSAELPEDMPDDRAHAESDETLRVVLDLPEKYKTCVYLHYYEGYRTAEIAEITGTPASTVRSHLSEARALLKTLLGGEQHER</sequence>
<evidence type="ECO:0000259" key="6">
    <source>
        <dbReference type="Pfam" id="PF08281"/>
    </source>
</evidence>
<dbReference type="InterPro" id="IPR007627">
    <property type="entry name" value="RNA_pol_sigma70_r2"/>
</dbReference>
<comment type="similarity">
    <text evidence="1">Belongs to the sigma-70 factor family. ECF subfamily.</text>
</comment>
<dbReference type="OrthoDB" id="9784272at2"/>
<dbReference type="InterPro" id="IPR013324">
    <property type="entry name" value="RNA_pol_sigma_r3/r4-like"/>
</dbReference>
<evidence type="ECO:0000256" key="2">
    <source>
        <dbReference type="ARBA" id="ARBA00023015"/>
    </source>
</evidence>
<keyword evidence="4" id="KW-0804">Transcription</keyword>
<dbReference type="InterPro" id="IPR013249">
    <property type="entry name" value="RNA_pol_sigma70_r4_t2"/>
</dbReference>
<gene>
    <name evidence="7" type="ORF">DMP08_04195</name>
</gene>
<dbReference type="InterPro" id="IPR039425">
    <property type="entry name" value="RNA_pol_sigma-70-like"/>
</dbReference>
<dbReference type="InterPro" id="IPR014284">
    <property type="entry name" value="RNA_pol_sigma-70_dom"/>
</dbReference>
<evidence type="ECO:0000256" key="4">
    <source>
        <dbReference type="ARBA" id="ARBA00023163"/>
    </source>
</evidence>
<dbReference type="InterPro" id="IPR013325">
    <property type="entry name" value="RNA_pol_sigma_r2"/>
</dbReference>
<dbReference type="Pfam" id="PF08281">
    <property type="entry name" value="Sigma70_r4_2"/>
    <property type="match status" value="1"/>
</dbReference>
<feature type="domain" description="RNA polymerase sigma-70 region 2" evidence="5">
    <location>
        <begin position="33"/>
        <end position="99"/>
    </location>
</feature>
<dbReference type="InterPro" id="IPR036388">
    <property type="entry name" value="WH-like_DNA-bd_sf"/>
</dbReference>
<dbReference type="GO" id="GO:0016987">
    <property type="term" value="F:sigma factor activity"/>
    <property type="evidence" value="ECO:0007669"/>
    <property type="project" value="UniProtKB-KW"/>
</dbReference>
<accession>A0A3N0BG90</accession>
<dbReference type="EMBL" id="QICD01000005">
    <property type="protein sequence ID" value="RNL46889.1"/>
    <property type="molecule type" value="Genomic_DNA"/>
</dbReference>
<name>A0A3N0BG90_9ACTN</name>
<keyword evidence="3" id="KW-0731">Sigma factor</keyword>
<dbReference type="PANTHER" id="PTHR43133">
    <property type="entry name" value="RNA POLYMERASE ECF-TYPE SIGMA FACTO"/>
    <property type="match status" value="1"/>
</dbReference>
<dbReference type="SUPFAM" id="SSF88659">
    <property type="entry name" value="Sigma3 and sigma4 domains of RNA polymerase sigma factors"/>
    <property type="match status" value="1"/>
</dbReference>
<organism evidence="7 8">
    <name type="scientific">Paraeggerthella hongkongensis</name>
    <dbReference type="NCBI Taxonomy" id="230658"/>
    <lineage>
        <taxon>Bacteria</taxon>
        <taxon>Bacillati</taxon>
        <taxon>Actinomycetota</taxon>
        <taxon>Coriobacteriia</taxon>
        <taxon>Eggerthellales</taxon>
        <taxon>Eggerthellaceae</taxon>
        <taxon>Paraeggerthella</taxon>
    </lineage>
</organism>
<evidence type="ECO:0000256" key="3">
    <source>
        <dbReference type="ARBA" id="ARBA00023082"/>
    </source>
</evidence>
<dbReference type="SUPFAM" id="SSF88946">
    <property type="entry name" value="Sigma2 domain of RNA polymerase sigma factors"/>
    <property type="match status" value="1"/>
</dbReference>
<dbReference type="AlphaFoldDB" id="A0A3N0BG90"/>
<dbReference type="NCBIfam" id="TIGR02937">
    <property type="entry name" value="sigma70-ECF"/>
    <property type="match status" value="1"/>
</dbReference>
<dbReference type="Pfam" id="PF04542">
    <property type="entry name" value="Sigma70_r2"/>
    <property type="match status" value="1"/>
</dbReference>